<accession>A0A381TIL1</accession>
<protein>
    <submittedName>
        <fullName evidence="3">Uncharacterized protein</fullName>
    </submittedName>
</protein>
<dbReference type="EMBL" id="UINC01004660">
    <property type="protein sequence ID" value="SVA15955.1"/>
    <property type="molecule type" value="Genomic_DNA"/>
</dbReference>
<feature type="compositionally biased region" description="Polar residues" evidence="2">
    <location>
        <begin position="134"/>
        <end position="155"/>
    </location>
</feature>
<keyword evidence="1" id="KW-0175">Coiled coil</keyword>
<name>A0A381TIL1_9ZZZZ</name>
<evidence type="ECO:0000256" key="2">
    <source>
        <dbReference type="SAM" id="MobiDB-lite"/>
    </source>
</evidence>
<sequence>MIKLILVFTLVMGGGGYGAYSWITKLQNDNKILQVNQSKLEGAVSEQKAAIEQHVADAASIQAANADLREQQAALEKDRKNLAKKLGRHELDILAENKPGLVVKIINKASQNELRCFELQTGAPHTEEELLASKRSQLNSECPTLANPNYTPENT</sequence>
<feature type="coiled-coil region" evidence="1">
    <location>
        <begin position="51"/>
        <end position="85"/>
    </location>
</feature>
<proteinExistence type="predicted"/>
<gene>
    <name evidence="3" type="ORF">METZ01_LOCUS68809</name>
</gene>
<reference evidence="3" key="1">
    <citation type="submission" date="2018-05" db="EMBL/GenBank/DDBJ databases">
        <authorList>
            <person name="Lanie J.A."/>
            <person name="Ng W.-L."/>
            <person name="Kazmierczak K.M."/>
            <person name="Andrzejewski T.M."/>
            <person name="Davidsen T.M."/>
            <person name="Wayne K.J."/>
            <person name="Tettelin H."/>
            <person name="Glass J.I."/>
            <person name="Rusch D."/>
            <person name="Podicherti R."/>
            <person name="Tsui H.-C.T."/>
            <person name="Winkler M.E."/>
        </authorList>
    </citation>
    <scope>NUCLEOTIDE SEQUENCE</scope>
</reference>
<evidence type="ECO:0000313" key="3">
    <source>
        <dbReference type="EMBL" id="SVA15955.1"/>
    </source>
</evidence>
<evidence type="ECO:0000256" key="1">
    <source>
        <dbReference type="SAM" id="Coils"/>
    </source>
</evidence>
<feature type="region of interest" description="Disordered" evidence="2">
    <location>
        <begin position="127"/>
        <end position="155"/>
    </location>
</feature>
<dbReference type="AlphaFoldDB" id="A0A381TIL1"/>
<organism evidence="3">
    <name type="scientific">marine metagenome</name>
    <dbReference type="NCBI Taxonomy" id="408172"/>
    <lineage>
        <taxon>unclassified sequences</taxon>
        <taxon>metagenomes</taxon>
        <taxon>ecological metagenomes</taxon>
    </lineage>
</organism>